<dbReference type="InterPro" id="IPR000456">
    <property type="entry name" value="Ribosomal_bL17"/>
</dbReference>
<dbReference type="GO" id="GO:0003735">
    <property type="term" value="F:structural constituent of ribosome"/>
    <property type="evidence" value="ECO:0007669"/>
    <property type="project" value="InterPro"/>
</dbReference>
<dbReference type="HAMAP" id="MF_01368">
    <property type="entry name" value="Ribosomal_bL17"/>
    <property type="match status" value="1"/>
</dbReference>
<gene>
    <name evidence="9" type="primary">mrpl8</name>
    <name evidence="9" type="ORF">H4219_002684</name>
</gene>
<reference evidence="9" key="1">
    <citation type="submission" date="2022-07" db="EMBL/GenBank/DDBJ databases">
        <title>Phylogenomic reconstructions and comparative analyses of Kickxellomycotina fungi.</title>
        <authorList>
            <person name="Reynolds N.K."/>
            <person name="Stajich J.E."/>
            <person name="Barry K."/>
            <person name="Grigoriev I.V."/>
            <person name="Crous P."/>
            <person name="Smith M.E."/>
        </authorList>
    </citation>
    <scope>NUCLEOTIDE SEQUENCE</scope>
    <source>
        <strain evidence="9">NBRC 100468</strain>
    </source>
</reference>
<evidence type="ECO:0000313" key="9">
    <source>
        <dbReference type="EMBL" id="KAJ1918287.1"/>
    </source>
</evidence>
<sequence length="261" mass="30292">MDYRQKMYHGKHMRRLNRTSSHRRALLRNLTSALIKHERIETTLPKAKELRRMVDKMITLGKRGDHHARNQVLAYVFEPRITVPKLFGPLAERYAQRPGGFTRIIRSGFRKGDNAPKAIIELVNPQEPSKELGSSLLIRDLAYQQVKAGEKIVEPTIKAEEVAQSAEGSNNNNSDTKQPSRPLDKREWKKLLDQKDARNKRARILNKYLSQSGFTAEQVQSLVDTDAQHLEAILQRRKDLKLIRYMKKIWPDKPLPDFVQR</sequence>
<proteinExistence type="inferred from homology"/>
<dbReference type="GO" id="GO:0006412">
    <property type="term" value="P:translation"/>
    <property type="evidence" value="ECO:0007669"/>
    <property type="project" value="InterPro"/>
</dbReference>
<evidence type="ECO:0000256" key="7">
    <source>
        <dbReference type="RuleBase" id="RU000660"/>
    </source>
</evidence>
<comment type="similarity">
    <text evidence="1 7">Belongs to the bacterial ribosomal protein bL17 family.</text>
</comment>
<dbReference type="EMBL" id="JANBPU010000049">
    <property type="protein sequence ID" value="KAJ1918287.1"/>
    <property type="molecule type" value="Genomic_DNA"/>
</dbReference>
<dbReference type="OrthoDB" id="275000at2759"/>
<protein>
    <recommendedName>
        <fullName evidence="4">Large ribosomal subunit protein bL17c</fullName>
    </recommendedName>
    <alternativeName>
        <fullName evidence="5">50S ribosomal protein L17, chloroplastic</fullName>
    </alternativeName>
    <alternativeName>
        <fullName evidence="6">CL17</fullName>
    </alternativeName>
</protein>
<evidence type="ECO:0000256" key="2">
    <source>
        <dbReference type="ARBA" id="ARBA00022980"/>
    </source>
</evidence>
<dbReference type="GO" id="GO:0015934">
    <property type="term" value="C:large ribosomal subunit"/>
    <property type="evidence" value="ECO:0007669"/>
    <property type="project" value="TreeGrafter"/>
</dbReference>
<dbReference type="InterPro" id="IPR047859">
    <property type="entry name" value="Ribosomal_bL17_CS"/>
</dbReference>
<organism evidence="9 10">
    <name type="scientific">Mycoemilia scoparia</name>
    <dbReference type="NCBI Taxonomy" id="417184"/>
    <lineage>
        <taxon>Eukaryota</taxon>
        <taxon>Fungi</taxon>
        <taxon>Fungi incertae sedis</taxon>
        <taxon>Zoopagomycota</taxon>
        <taxon>Kickxellomycotina</taxon>
        <taxon>Kickxellomycetes</taxon>
        <taxon>Kickxellales</taxon>
        <taxon>Kickxellaceae</taxon>
        <taxon>Mycoemilia</taxon>
    </lineage>
</organism>
<dbReference type="Pfam" id="PF01196">
    <property type="entry name" value="Ribosomal_L17"/>
    <property type="match status" value="1"/>
</dbReference>
<dbReference type="InterPro" id="IPR036373">
    <property type="entry name" value="Ribosomal_bL17_sf"/>
</dbReference>
<dbReference type="Proteomes" id="UP001150538">
    <property type="component" value="Unassembled WGS sequence"/>
</dbReference>
<evidence type="ECO:0000256" key="4">
    <source>
        <dbReference type="ARBA" id="ARBA00072708"/>
    </source>
</evidence>
<feature type="region of interest" description="Disordered" evidence="8">
    <location>
        <begin position="163"/>
        <end position="187"/>
    </location>
</feature>
<dbReference type="PROSITE" id="PS01167">
    <property type="entry name" value="RIBOSOMAL_L17"/>
    <property type="match status" value="1"/>
</dbReference>
<name>A0A9W8A2L8_9FUNG</name>
<evidence type="ECO:0000313" key="10">
    <source>
        <dbReference type="Proteomes" id="UP001150538"/>
    </source>
</evidence>
<comment type="caution">
    <text evidence="9">The sequence shown here is derived from an EMBL/GenBank/DDBJ whole genome shotgun (WGS) entry which is preliminary data.</text>
</comment>
<dbReference type="PANTHER" id="PTHR14413:SF16">
    <property type="entry name" value="LARGE RIBOSOMAL SUBUNIT PROTEIN BL17M"/>
    <property type="match status" value="1"/>
</dbReference>
<accession>A0A9W8A2L8</accession>
<evidence type="ECO:0000256" key="8">
    <source>
        <dbReference type="SAM" id="MobiDB-lite"/>
    </source>
</evidence>
<dbReference type="FunFam" id="3.90.1030.10:FF:000001">
    <property type="entry name" value="50S ribosomal protein L17"/>
    <property type="match status" value="1"/>
</dbReference>
<evidence type="ECO:0000256" key="1">
    <source>
        <dbReference type="ARBA" id="ARBA00008777"/>
    </source>
</evidence>
<keyword evidence="10" id="KW-1185">Reference proteome</keyword>
<evidence type="ECO:0000256" key="6">
    <source>
        <dbReference type="ARBA" id="ARBA00082728"/>
    </source>
</evidence>
<dbReference type="PANTHER" id="PTHR14413">
    <property type="entry name" value="RIBOSOMAL PROTEIN L17"/>
    <property type="match status" value="1"/>
</dbReference>
<keyword evidence="3 7" id="KW-0687">Ribonucleoprotein</keyword>
<evidence type="ECO:0000256" key="3">
    <source>
        <dbReference type="ARBA" id="ARBA00023274"/>
    </source>
</evidence>
<feature type="compositionally biased region" description="Polar residues" evidence="8">
    <location>
        <begin position="166"/>
        <end position="179"/>
    </location>
</feature>
<dbReference type="NCBIfam" id="TIGR00059">
    <property type="entry name" value="L17"/>
    <property type="match status" value="1"/>
</dbReference>
<keyword evidence="2 7" id="KW-0689">Ribosomal protein</keyword>
<dbReference type="AlphaFoldDB" id="A0A9W8A2L8"/>
<dbReference type="Gene3D" id="3.90.1030.10">
    <property type="entry name" value="Ribosomal protein L17"/>
    <property type="match status" value="1"/>
</dbReference>
<evidence type="ECO:0000256" key="5">
    <source>
        <dbReference type="ARBA" id="ARBA00077677"/>
    </source>
</evidence>
<dbReference type="SUPFAM" id="SSF64263">
    <property type="entry name" value="Prokaryotic ribosomal protein L17"/>
    <property type="match status" value="1"/>
</dbReference>